<keyword evidence="10" id="KW-1185">Reference proteome</keyword>
<evidence type="ECO:0000256" key="7">
    <source>
        <dbReference type="HAMAP-Rule" id="MF_00227"/>
    </source>
</evidence>
<dbReference type="PANTHER" id="PTHR33992">
    <property type="entry name" value="RIBONUCLEASE P PROTEIN COMPONENT"/>
    <property type="match status" value="1"/>
</dbReference>
<sequence>MLPAQHRITRGEDYRRVLGRGSKSRTPLGLVSVLDNALGSPRFGFVVSKAVGNAVLRNLVKRRLRAAAQRLLGEPYSVDVVVRAAPGATKVTVAEAEHELRKVLSR</sequence>
<dbReference type="PANTHER" id="PTHR33992:SF1">
    <property type="entry name" value="RIBONUCLEASE P PROTEIN COMPONENT"/>
    <property type="match status" value="1"/>
</dbReference>
<dbReference type="HAMAP" id="MF_00227">
    <property type="entry name" value="RNase_P"/>
    <property type="match status" value="1"/>
</dbReference>
<keyword evidence="6 7" id="KW-0694">RNA-binding</keyword>
<dbReference type="Gene3D" id="3.30.230.10">
    <property type="match status" value="1"/>
</dbReference>
<gene>
    <name evidence="7" type="primary">rnpA</name>
    <name evidence="9" type="ORF">C3B54_11137</name>
</gene>
<comment type="catalytic activity">
    <reaction evidence="7">
        <text>Endonucleolytic cleavage of RNA, removing 5'-extranucleotides from tRNA precursor.</text>
        <dbReference type="EC" id="3.1.26.5"/>
    </reaction>
</comment>
<dbReference type="Pfam" id="PF00825">
    <property type="entry name" value="Ribonuclease_P"/>
    <property type="match status" value="1"/>
</dbReference>
<dbReference type="AlphaFoldDB" id="A0A2L2BNA1"/>
<dbReference type="GO" id="GO:0000049">
    <property type="term" value="F:tRNA binding"/>
    <property type="evidence" value="ECO:0007669"/>
    <property type="project" value="UniProtKB-UniRule"/>
</dbReference>
<dbReference type="EC" id="3.1.26.5" evidence="7 8"/>
<dbReference type="GO" id="GO:0004526">
    <property type="term" value="F:ribonuclease P activity"/>
    <property type="evidence" value="ECO:0007669"/>
    <property type="project" value="UniProtKB-UniRule"/>
</dbReference>
<evidence type="ECO:0000256" key="2">
    <source>
        <dbReference type="ARBA" id="ARBA00022694"/>
    </source>
</evidence>
<dbReference type="InterPro" id="IPR014721">
    <property type="entry name" value="Ribsml_uS5_D2-typ_fold_subgr"/>
</dbReference>
<dbReference type="PROSITE" id="PS00648">
    <property type="entry name" value="RIBONUCLEASE_P"/>
    <property type="match status" value="1"/>
</dbReference>
<evidence type="ECO:0000256" key="3">
    <source>
        <dbReference type="ARBA" id="ARBA00022722"/>
    </source>
</evidence>
<evidence type="ECO:0000313" key="9">
    <source>
        <dbReference type="EMBL" id="AVG23141.1"/>
    </source>
</evidence>
<dbReference type="GO" id="GO:0001682">
    <property type="term" value="P:tRNA 5'-leader removal"/>
    <property type="evidence" value="ECO:0007669"/>
    <property type="project" value="UniProtKB-UniRule"/>
</dbReference>
<keyword evidence="5 7" id="KW-0378">Hydrolase</keyword>
<dbReference type="InterPro" id="IPR020539">
    <property type="entry name" value="RNase_P_CS"/>
</dbReference>
<comment type="subunit">
    <text evidence="7">Consists of a catalytic RNA component (M1 or rnpB) and a protein subunit.</text>
</comment>
<dbReference type="GO" id="GO:0030677">
    <property type="term" value="C:ribonuclease P complex"/>
    <property type="evidence" value="ECO:0007669"/>
    <property type="project" value="TreeGrafter"/>
</dbReference>
<dbReference type="InterPro" id="IPR020568">
    <property type="entry name" value="Ribosomal_Su5_D2-typ_SF"/>
</dbReference>
<keyword evidence="4 7" id="KW-0255">Endonuclease</keyword>
<dbReference type="InterPro" id="IPR000100">
    <property type="entry name" value="RNase_P"/>
</dbReference>
<keyword evidence="2 7" id="KW-0819">tRNA processing</keyword>
<evidence type="ECO:0000313" key="10">
    <source>
        <dbReference type="Proteomes" id="UP000243077"/>
    </source>
</evidence>
<evidence type="ECO:0000256" key="4">
    <source>
        <dbReference type="ARBA" id="ARBA00022759"/>
    </source>
</evidence>
<dbReference type="EMBL" id="CP026923">
    <property type="protein sequence ID" value="AVG23141.1"/>
    <property type="molecule type" value="Genomic_DNA"/>
</dbReference>
<comment type="function">
    <text evidence="1 7">RNaseP catalyzes the removal of the 5'-leader sequence from pre-tRNA to produce the mature 5'-terminus. It can also cleave other RNA substrates such as 4.5S RNA. The protein component plays an auxiliary but essential role in vivo by binding to the 5'-leader sequence and broadening the substrate specificity of the ribozyme.</text>
</comment>
<dbReference type="SUPFAM" id="SSF54211">
    <property type="entry name" value="Ribosomal protein S5 domain 2-like"/>
    <property type="match status" value="1"/>
</dbReference>
<comment type="similarity">
    <text evidence="7">Belongs to the RnpA family.</text>
</comment>
<dbReference type="NCBIfam" id="TIGR00188">
    <property type="entry name" value="rnpA"/>
    <property type="match status" value="1"/>
</dbReference>
<evidence type="ECO:0000256" key="1">
    <source>
        <dbReference type="ARBA" id="ARBA00002663"/>
    </source>
</evidence>
<proteinExistence type="inferred from homology"/>
<dbReference type="Proteomes" id="UP000243077">
    <property type="component" value="Chromosome"/>
</dbReference>
<evidence type="ECO:0000256" key="5">
    <source>
        <dbReference type="ARBA" id="ARBA00022801"/>
    </source>
</evidence>
<name>A0A2L2BNA1_9MICO</name>
<reference evidence="9 10" key="1">
    <citation type="submission" date="2018-02" db="EMBL/GenBank/DDBJ databases">
        <title>Complete genome of the streamlined marine actinobacterium Pontimonas salivibrio CL-TW6 adapted to coastal planktonic lifestype.</title>
        <authorList>
            <person name="Cho B.C."/>
            <person name="Hardies S.C."/>
            <person name="Jang G.I."/>
            <person name="Hwang C.Y."/>
        </authorList>
    </citation>
    <scope>NUCLEOTIDE SEQUENCE [LARGE SCALE GENOMIC DNA]</scope>
    <source>
        <strain evidence="9 10">CL-TW6</strain>
    </source>
</reference>
<evidence type="ECO:0000256" key="6">
    <source>
        <dbReference type="ARBA" id="ARBA00022884"/>
    </source>
</evidence>
<dbReference type="GO" id="GO:0042781">
    <property type="term" value="F:3'-tRNA processing endoribonuclease activity"/>
    <property type="evidence" value="ECO:0007669"/>
    <property type="project" value="TreeGrafter"/>
</dbReference>
<evidence type="ECO:0000256" key="8">
    <source>
        <dbReference type="NCBIfam" id="TIGR00188"/>
    </source>
</evidence>
<keyword evidence="3 7" id="KW-0540">Nuclease</keyword>
<dbReference type="OrthoDB" id="196964at2"/>
<dbReference type="KEGG" id="psai:C3B54_11137"/>
<protein>
    <recommendedName>
        <fullName evidence="7 8">Ribonuclease P protein component</fullName>
        <shortName evidence="7">RNase P protein</shortName>
        <shortName evidence="7">RNaseP protein</shortName>
        <ecNumber evidence="7 8">3.1.26.5</ecNumber>
    </recommendedName>
    <alternativeName>
        <fullName evidence="7">Protein C5</fullName>
    </alternativeName>
</protein>
<accession>A0A2L2BNA1</accession>
<organism evidence="9 10">
    <name type="scientific">Pontimonas salivibrio</name>
    <dbReference type="NCBI Taxonomy" id="1159327"/>
    <lineage>
        <taxon>Bacteria</taxon>
        <taxon>Bacillati</taxon>
        <taxon>Actinomycetota</taxon>
        <taxon>Actinomycetes</taxon>
        <taxon>Micrococcales</taxon>
        <taxon>Microbacteriaceae</taxon>
        <taxon>Pontimonas</taxon>
    </lineage>
</organism>